<dbReference type="SUPFAM" id="SSF49854">
    <property type="entry name" value="Spermadhesin, CUB domain"/>
    <property type="match status" value="1"/>
</dbReference>
<dbReference type="PROSITE" id="PS50041">
    <property type="entry name" value="C_TYPE_LECTIN_2"/>
    <property type="match status" value="1"/>
</dbReference>
<dbReference type="CDD" id="cd00041">
    <property type="entry name" value="CUB"/>
    <property type="match status" value="1"/>
</dbReference>
<dbReference type="PROSITE" id="PS01180">
    <property type="entry name" value="CUB"/>
    <property type="match status" value="1"/>
</dbReference>
<dbReference type="PANTHER" id="PTHR22991">
    <property type="entry name" value="PROTEIN CBG13490"/>
    <property type="match status" value="1"/>
</dbReference>
<proteinExistence type="predicted"/>
<comment type="caution">
    <text evidence="2">Lacks conserved residue(s) required for the propagation of feature annotation.</text>
</comment>
<dbReference type="InterPro" id="IPR035914">
    <property type="entry name" value="Sperma_CUB_dom_sf"/>
</dbReference>
<protein>
    <recommendedName>
        <fullName evidence="8">C-type lectin</fullName>
    </recommendedName>
</protein>
<feature type="domain" description="C-type lectin" evidence="5">
    <location>
        <begin position="190"/>
        <end position="309"/>
    </location>
</feature>
<accession>A0AAN4ZTW4</accession>
<dbReference type="Gene3D" id="3.10.100.10">
    <property type="entry name" value="Mannose-Binding Protein A, subunit A"/>
    <property type="match status" value="1"/>
</dbReference>
<dbReference type="SMART" id="SM00042">
    <property type="entry name" value="CUB"/>
    <property type="match status" value="1"/>
</dbReference>
<feature type="non-terminal residue" evidence="6">
    <location>
        <position position="1"/>
    </location>
</feature>
<dbReference type="AlphaFoldDB" id="A0AAN4ZTW4"/>
<dbReference type="CDD" id="cd00037">
    <property type="entry name" value="CLECT"/>
    <property type="match status" value="1"/>
</dbReference>
<dbReference type="SMART" id="SM00034">
    <property type="entry name" value="CLECT"/>
    <property type="match status" value="1"/>
</dbReference>
<dbReference type="InterPro" id="IPR050976">
    <property type="entry name" value="Snaclec"/>
</dbReference>
<dbReference type="Proteomes" id="UP001328107">
    <property type="component" value="Unassembled WGS sequence"/>
</dbReference>
<evidence type="ECO:0000313" key="7">
    <source>
        <dbReference type="Proteomes" id="UP001328107"/>
    </source>
</evidence>
<dbReference type="InterPro" id="IPR016186">
    <property type="entry name" value="C-type_lectin-like/link_sf"/>
</dbReference>
<comment type="caution">
    <text evidence="6">The sequence shown here is derived from an EMBL/GenBank/DDBJ whole genome shotgun (WGS) entry which is preliminary data.</text>
</comment>
<dbReference type="InterPro" id="IPR000859">
    <property type="entry name" value="CUB_dom"/>
</dbReference>
<dbReference type="PANTHER" id="PTHR22991:SF40">
    <property type="entry name" value="PROTEIN CBG13490"/>
    <property type="match status" value="1"/>
</dbReference>
<feature type="chain" id="PRO_5042901329" description="C-type lectin" evidence="3">
    <location>
        <begin position="28"/>
        <end position="421"/>
    </location>
</feature>
<keyword evidence="7" id="KW-1185">Reference proteome</keyword>
<dbReference type="EMBL" id="BTRK01000003">
    <property type="protein sequence ID" value="GMR44412.1"/>
    <property type="molecule type" value="Genomic_DNA"/>
</dbReference>
<dbReference type="InterPro" id="IPR001304">
    <property type="entry name" value="C-type_lectin-like"/>
</dbReference>
<evidence type="ECO:0000259" key="5">
    <source>
        <dbReference type="PROSITE" id="PS50041"/>
    </source>
</evidence>
<dbReference type="SUPFAM" id="SSF56436">
    <property type="entry name" value="C-type lectin-like"/>
    <property type="match status" value="2"/>
</dbReference>
<keyword evidence="1" id="KW-1015">Disulfide bond</keyword>
<dbReference type="Gene3D" id="2.60.120.290">
    <property type="entry name" value="Spermadhesin, CUB domain"/>
    <property type="match status" value="1"/>
</dbReference>
<evidence type="ECO:0000256" key="3">
    <source>
        <dbReference type="SAM" id="SignalP"/>
    </source>
</evidence>
<sequence>RMLALHRFAGVLLLIFVARFGLVAVAADDPDDFGTDRYLCPSGANLIRDGQCRGHCASTKISSLSGLQGAIDYCASANALPVVIKDAEQNSYWAANGANEQKYIPGIVCDESSKKYKWIDGSSIDYKPDSYDISLNGECSSNVWWYFHTGYGWIFNINTSPYDSYPCCISDLYHPKLNDDGCTDFNDDDEDSVCYQISETFENWSDAEKLCSIAGATVASVHNDHENSYLRRLAVSRGFTTGLMLGAAVGISGKSDTFGWIDGSDWDYDNFYPGFPYNAFGDCLVMNTDYVAAQWTNVDCATKLPFVCARKPNSVPETSTTCPGPNIKEGETITTPGYPMDASIPCEFFIIVDVGKKIEMEIILLEANTCCDHLLLYEGTFGGPLIANVTGAFVSKTYTSSTNEMRVSWQPNGGVNVRGLM</sequence>
<name>A0AAN4ZTW4_9BILA</name>
<dbReference type="Pfam" id="PF00059">
    <property type="entry name" value="Lectin_C"/>
    <property type="match status" value="1"/>
</dbReference>
<organism evidence="6 7">
    <name type="scientific">Pristionchus mayeri</name>
    <dbReference type="NCBI Taxonomy" id="1317129"/>
    <lineage>
        <taxon>Eukaryota</taxon>
        <taxon>Metazoa</taxon>
        <taxon>Ecdysozoa</taxon>
        <taxon>Nematoda</taxon>
        <taxon>Chromadorea</taxon>
        <taxon>Rhabditida</taxon>
        <taxon>Rhabditina</taxon>
        <taxon>Diplogasteromorpha</taxon>
        <taxon>Diplogasteroidea</taxon>
        <taxon>Neodiplogasteridae</taxon>
        <taxon>Pristionchus</taxon>
    </lineage>
</organism>
<reference evidence="7" key="1">
    <citation type="submission" date="2022-10" db="EMBL/GenBank/DDBJ databases">
        <title>Genome assembly of Pristionchus species.</title>
        <authorList>
            <person name="Yoshida K."/>
            <person name="Sommer R.J."/>
        </authorList>
    </citation>
    <scope>NUCLEOTIDE SEQUENCE [LARGE SCALE GENOMIC DNA]</scope>
    <source>
        <strain evidence="7">RS5460</strain>
    </source>
</reference>
<evidence type="ECO:0000313" key="6">
    <source>
        <dbReference type="EMBL" id="GMR44412.1"/>
    </source>
</evidence>
<dbReference type="InterPro" id="IPR016187">
    <property type="entry name" value="CTDL_fold"/>
</dbReference>
<evidence type="ECO:0000259" key="4">
    <source>
        <dbReference type="PROSITE" id="PS01180"/>
    </source>
</evidence>
<dbReference type="Pfam" id="PF00431">
    <property type="entry name" value="CUB"/>
    <property type="match status" value="1"/>
</dbReference>
<feature type="non-terminal residue" evidence="6">
    <location>
        <position position="421"/>
    </location>
</feature>
<evidence type="ECO:0000256" key="2">
    <source>
        <dbReference type="PROSITE-ProRule" id="PRU00059"/>
    </source>
</evidence>
<evidence type="ECO:0000256" key="1">
    <source>
        <dbReference type="ARBA" id="ARBA00023157"/>
    </source>
</evidence>
<evidence type="ECO:0008006" key="8">
    <source>
        <dbReference type="Google" id="ProtNLM"/>
    </source>
</evidence>
<feature type="signal peptide" evidence="3">
    <location>
        <begin position="1"/>
        <end position="27"/>
    </location>
</feature>
<keyword evidence="3" id="KW-0732">Signal</keyword>
<gene>
    <name evidence="6" type="ORF">PMAYCL1PPCAC_14607</name>
</gene>
<feature type="domain" description="CUB" evidence="4">
    <location>
        <begin position="322"/>
        <end position="421"/>
    </location>
</feature>